<accession>A0ABD3M4T1</accession>
<feature type="region of interest" description="Disordered" evidence="1">
    <location>
        <begin position="186"/>
        <end position="213"/>
    </location>
</feature>
<feature type="region of interest" description="Disordered" evidence="1">
    <location>
        <begin position="245"/>
        <end position="299"/>
    </location>
</feature>
<feature type="region of interest" description="Disordered" evidence="1">
    <location>
        <begin position="400"/>
        <end position="442"/>
    </location>
</feature>
<evidence type="ECO:0008006" key="4">
    <source>
        <dbReference type="Google" id="ProtNLM"/>
    </source>
</evidence>
<feature type="compositionally biased region" description="Low complexity" evidence="1">
    <location>
        <begin position="349"/>
        <end position="360"/>
    </location>
</feature>
<gene>
    <name evidence="2" type="ORF">ACHAWU_001470</name>
</gene>
<dbReference type="AlphaFoldDB" id="A0ABD3M4T1"/>
<dbReference type="PANTHER" id="PTHR31827:SF1">
    <property type="entry name" value="EMB|CAB89363.1"/>
    <property type="match status" value="1"/>
</dbReference>
<evidence type="ECO:0000313" key="3">
    <source>
        <dbReference type="Proteomes" id="UP001530293"/>
    </source>
</evidence>
<feature type="compositionally biased region" description="Low complexity" evidence="1">
    <location>
        <begin position="561"/>
        <end position="571"/>
    </location>
</feature>
<feature type="compositionally biased region" description="Pro residues" evidence="1">
    <location>
        <begin position="325"/>
        <end position="335"/>
    </location>
</feature>
<evidence type="ECO:0000256" key="1">
    <source>
        <dbReference type="SAM" id="MobiDB-lite"/>
    </source>
</evidence>
<feature type="compositionally biased region" description="Low complexity" evidence="1">
    <location>
        <begin position="253"/>
        <end position="265"/>
    </location>
</feature>
<feature type="compositionally biased region" description="Low complexity" evidence="1">
    <location>
        <begin position="404"/>
        <end position="437"/>
    </location>
</feature>
<feature type="region of interest" description="Disordered" evidence="1">
    <location>
        <begin position="1"/>
        <end position="34"/>
    </location>
</feature>
<dbReference type="PANTHER" id="PTHR31827">
    <property type="entry name" value="EMB|CAB89363.1"/>
    <property type="match status" value="1"/>
</dbReference>
<feature type="region of interest" description="Disordered" evidence="1">
    <location>
        <begin position="321"/>
        <end position="387"/>
    </location>
</feature>
<feature type="compositionally biased region" description="Low complexity" evidence="1">
    <location>
        <begin position="14"/>
        <end position="24"/>
    </location>
</feature>
<protein>
    <recommendedName>
        <fullName evidence="4">WRKY transcription factor 19</fullName>
    </recommendedName>
</protein>
<reference evidence="2 3" key="1">
    <citation type="submission" date="2024-10" db="EMBL/GenBank/DDBJ databases">
        <title>Updated reference genomes for cyclostephanoid diatoms.</title>
        <authorList>
            <person name="Roberts W.R."/>
            <person name="Alverson A.J."/>
        </authorList>
    </citation>
    <scope>NUCLEOTIDE SEQUENCE [LARGE SCALE GENOMIC DNA]</scope>
    <source>
        <strain evidence="2 3">AJA232-27</strain>
    </source>
</reference>
<feature type="compositionally biased region" description="Basic residues" evidence="1">
    <location>
        <begin position="276"/>
        <end position="294"/>
    </location>
</feature>
<name>A0ABD3M4T1_9STRA</name>
<dbReference type="EMBL" id="JALLBG020000226">
    <property type="protein sequence ID" value="KAL3758743.1"/>
    <property type="molecule type" value="Genomic_DNA"/>
</dbReference>
<evidence type="ECO:0000313" key="2">
    <source>
        <dbReference type="EMBL" id="KAL3758743.1"/>
    </source>
</evidence>
<feature type="region of interest" description="Disordered" evidence="1">
    <location>
        <begin position="483"/>
        <end position="600"/>
    </location>
</feature>
<organism evidence="2 3">
    <name type="scientific">Discostella pseudostelligera</name>
    <dbReference type="NCBI Taxonomy" id="259834"/>
    <lineage>
        <taxon>Eukaryota</taxon>
        <taxon>Sar</taxon>
        <taxon>Stramenopiles</taxon>
        <taxon>Ochrophyta</taxon>
        <taxon>Bacillariophyta</taxon>
        <taxon>Coscinodiscophyceae</taxon>
        <taxon>Thalassiosirophycidae</taxon>
        <taxon>Stephanodiscales</taxon>
        <taxon>Stephanodiscaceae</taxon>
        <taxon>Discostella</taxon>
    </lineage>
</organism>
<feature type="compositionally biased region" description="Low complexity" evidence="1">
    <location>
        <begin position="371"/>
        <end position="387"/>
    </location>
</feature>
<proteinExistence type="predicted"/>
<sequence length="625" mass="64854">MENGKLIGGGGGAAASATSSGSGSSKRDNGKKPKRIRRKCAFENCENRVVQGGVCVTHGAKRKLCSFPNCDKAVKLAGYCSTHGPSRRKCGTEGCTRVAVQGGRCLSHGARRRLCSYPGSGGSGKQCQKNAIMGGMCKKHYDRMQDAEGMLVMSLCMPVISSGNTTNSLHEEGSDDAAVAITSGNGGFVSGGSSSKSEGGGGESELESPAWVANKGSGSGCNGAVAIVASSATSSPTLPTIAYQEEAHHQAQSSSSVPPLPTTSVHNGSNTDTYHHFSRPHKKMKPSSHHKPSHTRGLSIFDDLSTVDAIISSGAENRAHEVVPAYPPPPPPPPQVLSAPAPALPMPPSQQQQQQHHQQGFPPPKLTNKISSTSSSSVMPPSSGVLSSIKTPTVQVSFADTRLPATNKTTSSSTSKARTSSNNNNNNHRPSSSTSNTSDDEPCTGNSSCVCKACRSPTLAIFEQMLEASHKIERAEVEMMDPNSDKYAGLSPPKLSNSSGTTSGGGSTSNNSANSPRKSSWRMVRQGSDSMTPKNVSFVPDEEPTSCGSVVRKVSSSNIVGEEQQTRQGATTAGGGDAFGEQREGGPASHALAQQQVESSEVSRTVSAIFGVSSSFVPRSSTCTA</sequence>
<keyword evidence="3" id="KW-1185">Reference proteome</keyword>
<dbReference type="Proteomes" id="UP001530293">
    <property type="component" value="Unassembled WGS sequence"/>
</dbReference>
<comment type="caution">
    <text evidence="2">The sequence shown here is derived from an EMBL/GenBank/DDBJ whole genome shotgun (WGS) entry which is preliminary data.</text>
</comment>
<feature type="compositionally biased region" description="Gly residues" evidence="1">
    <location>
        <begin position="1"/>
        <end position="13"/>
    </location>
</feature>